<feature type="compositionally biased region" description="Low complexity" evidence="1">
    <location>
        <begin position="8"/>
        <end position="41"/>
    </location>
</feature>
<organism evidence="2 3">
    <name type="scientific">Heterostelium pallidum (strain ATCC 26659 / Pp 5 / PN500)</name>
    <name type="common">Cellular slime mold</name>
    <name type="synonym">Polysphondylium pallidum</name>
    <dbReference type="NCBI Taxonomy" id="670386"/>
    <lineage>
        <taxon>Eukaryota</taxon>
        <taxon>Amoebozoa</taxon>
        <taxon>Evosea</taxon>
        <taxon>Eumycetozoa</taxon>
        <taxon>Dictyostelia</taxon>
        <taxon>Acytosteliales</taxon>
        <taxon>Acytosteliaceae</taxon>
        <taxon>Heterostelium</taxon>
    </lineage>
</organism>
<dbReference type="OMA" id="RYITHST"/>
<dbReference type="InParanoid" id="D3B1K1"/>
<evidence type="ECO:0000256" key="1">
    <source>
        <dbReference type="SAM" id="MobiDB-lite"/>
    </source>
</evidence>
<keyword evidence="3" id="KW-1185">Reference proteome</keyword>
<feature type="region of interest" description="Disordered" evidence="1">
    <location>
        <begin position="335"/>
        <end position="355"/>
    </location>
</feature>
<feature type="compositionally biased region" description="Basic and acidic residues" evidence="1">
    <location>
        <begin position="337"/>
        <end position="347"/>
    </location>
</feature>
<dbReference type="EMBL" id="ADBJ01000008">
    <property type="protein sequence ID" value="EFA85175.1"/>
    <property type="molecule type" value="Genomic_DNA"/>
</dbReference>
<feature type="compositionally biased region" description="Low complexity" evidence="1">
    <location>
        <begin position="175"/>
        <end position="187"/>
    </location>
</feature>
<feature type="region of interest" description="Disordered" evidence="1">
    <location>
        <begin position="142"/>
        <end position="202"/>
    </location>
</feature>
<sequence>MQQPHSPSSMTSVQHQQQQQHNSGGSTTSSSLSPSQSSMSLGTHEQPLEEKYADTSLYPLPVRFEKLIPLDERYITHSTFLKNKTETSFIGLLTSAKFYSVDPDTNKQKWIINLFDIHSIEGDESIDPKMLKIVYHIRPTSGTSGTSTSSGNLNSTIVGGGGGGGGTSNGGIGTVGNSLSSSTDNMNPSPPDSPNISGGGGGLHRIGQLTATALKKATNASDSNFIGEKVFIAESEDIRDQCYSSNHLYRRPQSINYISTVKQNLELGKVKWSFPITALKNIQVFKSPTNLIVLNLDNKENSKVKDTQQFILRDIFERNFVVNELRRLYNRSTKQHLTKEEKDEPQPKKSTFKIK</sequence>
<accession>D3B1K1</accession>
<dbReference type="AlphaFoldDB" id="D3B1K1"/>
<reference evidence="2 3" key="1">
    <citation type="journal article" date="2011" name="Genome Res.">
        <title>Phylogeny-wide analysis of social amoeba genomes highlights ancient origins for complex intercellular communication.</title>
        <authorList>
            <person name="Heidel A.J."/>
            <person name="Lawal H.M."/>
            <person name="Felder M."/>
            <person name="Schilde C."/>
            <person name="Helps N.R."/>
            <person name="Tunggal B."/>
            <person name="Rivero F."/>
            <person name="John U."/>
            <person name="Schleicher M."/>
            <person name="Eichinger L."/>
            <person name="Platzer M."/>
            <person name="Noegel A.A."/>
            <person name="Schaap P."/>
            <person name="Gloeckner G."/>
        </authorList>
    </citation>
    <scope>NUCLEOTIDE SEQUENCE [LARGE SCALE GENOMIC DNA]</scope>
    <source>
        <strain evidence="3">ATCC 26659 / Pp 5 / PN500</strain>
    </source>
</reference>
<dbReference type="Proteomes" id="UP000001396">
    <property type="component" value="Unassembled WGS sequence"/>
</dbReference>
<dbReference type="GeneID" id="31357700"/>
<evidence type="ECO:0000313" key="3">
    <source>
        <dbReference type="Proteomes" id="UP000001396"/>
    </source>
</evidence>
<feature type="compositionally biased region" description="Low complexity" evidence="1">
    <location>
        <begin position="142"/>
        <end position="157"/>
    </location>
</feature>
<dbReference type="RefSeq" id="XP_020437284.1">
    <property type="nucleotide sequence ID" value="XM_020573167.1"/>
</dbReference>
<feature type="compositionally biased region" description="Gly residues" evidence="1">
    <location>
        <begin position="158"/>
        <end position="174"/>
    </location>
</feature>
<comment type="caution">
    <text evidence="2">The sequence shown here is derived from an EMBL/GenBank/DDBJ whole genome shotgun (WGS) entry which is preliminary data.</text>
</comment>
<gene>
    <name evidence="2" type="primary">tipB</name>
    <name evidence="2" type="ORF">PPL_02175</name>
</gene>
<evidence type="ECO:0000313" key="2">
    <source>
        <dbReference type="EMBL" id="EFA85175.1"/>
    </source>
</evidence>
<protein>
    <submittedName>
        <fullName evidence="2">Uncharacterized protein</fullName>
    </submittedName>
</protein>
<feature type="region of interest" description="Disordered" evidence="1">
    <location>
        <begin position="1"/>
        <end position="45"/>
    </location>
</feature>
<name>D3B1K1_HETP5</name>
<dbReference type="STRING" id="670386.D3B1K1"/>
<proteinExistence type="predicted"/>
<dbReference type="FunCoup" id="D3B1K1">
    <property type="interactions" value="805"/>
</dbReference>